<name>A0ABS1H567_9BACL</name>
<protein>
    <submittedName>
        <fullName evidence="2">KTSC domain-containing protein</fullName>
    </submittedName>
</protein>
<proteinExistence type="predicted"/>
<dbReference type="EMBL" id="JAEOAH010000004">
    <property type="protein sequence ID" value="MBK3494193.1"/>
    <property type="molecule type" value="Genomic_DNA"/>
</dbReference>
<reference evidence="2 3" key="1">
    <citation type="submission" date="2020-12" db="EMBL/GenBank/DDBJ databases">
        <title>YIM B01967 draft genome.</title>
        <authorList>
            <person name="Yan X."/>
        </authorList>
    </citation>
    <scope>NUCLEOTIDE SEQUENCE [LARGE SCALE GENOMIC DNA]</scope>
    <source>
        <strain evidence="2 3">YIM B01967</strain>
    </source>
</reference>
<dbReference type="Proteomes" id="UP000618943">
    <property type="component" value="Unassembled WGS sequence"/>
</dbReference>
<comment type="caution">
    <text evidence="2">The sequence shown here is derived from an EMBL/GenBank/DDBJ whole genome shotgun (WGS) entry which is preliminary data.</text>
</comment>
<feature type="domain" description="KTSC" evidence="1">
    <location>
        <begin position="9"/>
        <end position="65"/>
    </location>
</feature>
<sequence length="70" mass="8299">MVMNMVSVTSSKLTHVGFDSSAMILRIEFKDGVFEYYGVPERVYNELMEADSKGIYFKRYIKDRFRFVRV</sequence>
<evidence type="ECO:0000259" key="1">
    <source>
        <dbReference type="Pfam" id="PF13619"/>
    </source>
</evidence>
<organism evidence="2 3">
    <name type="scientific">Viridibacillus soli</name>
    <dbReference type="NCBI Taxonomy" id="2798301"/>
    <lineage>
        <taxon>Bacteria</taxon>
        <taxon>Bacillati</taxon>
        <taxon>Bacillota</taxon>
        <taxon>Bacilli</taxon>
        <taxon>Bacillales</taxon>
        <taxon>Caryophanaceae</taxon>
        <taxon>Viridibacillus</taxon>
    </lineage>
</organism>
<dbReference type="InterPro" id="IPR025309">
    <property type="entry name" value="KTSC_dom"/>
</dbReference>
<evidence type="ECO:0000313" key="3">
    <source>
        <dbReference type="Proteomes" id="UP000618943"/>
    </source>
</evidence>
<keyword evidence="3" id="KW-1185">Reference proteome</keyword>
<accession>A0ABS1H567</accession>
<dbReference type="Pfam" id="PF13619">
    <property type="entry name" value="KTSC"/>
    <property type="match status" value="1"/>
</dbReference>
<evidence type="ECO:0000313" key="2">
    <source>
        <dbReference type="EMBL" id="MBK3494193.1"/>
    </source>
</evidence>
<gene>
    <name evidence="2" type="ORF">JFL43_04840</name>
</gene>